<protein>
    <submittedName>
        <fullName evidence="1">Uncharacterized protein</fullName>
    </submittedName>
</protein>
<gene>
    <name evidence="1" type="ORF">IHE45_07G032700</name>
</gene>
<keyword evidence="2" id="KW-1185">Reference proteome</keyword>
<organism evidence="1 2">
    <name type="scientific">Dioscorea alata</name>
    <name type="common">Purple yam</name>
    <dbReference type="NCBI Taxonomy" id="55571"/>
    <lineage>
        <taxon>Eukaryota</taxon>
        <taxon>Viridiplantae</taxon>
        <taxon>Streptophyta</taxon>
        <taxon>Embryophyta</taxon>
        <taxon>Tracheophyta</taxon>
        <taxon>Spermatophyta</taxon>
        <taxon>Magnoliopsida</taxon>
        <taxon>Liliopsida</taxon>
        <taxon>Dioscoreales</taxon>
        <taxon>Dioscoreaceae</taxon>
        <taxon>Dioscorea</taxon>
    </lineage>
</organism>
<reference evidence="2" key="1">
    <citation type="journal article" date="2022" name="Nat. Commun.">
        <title>Chromosome evolution and the genetic basis of agronomically important traits in greater yam.</title>
        <authorList>
            <person name="Bredeson J.V."/>
            <person name="Lyons J.B."/>
            <person name="Oniyinde I.O."/>
            <person name="Okereke N.R."/>
            <person name="Kolade O."/>
            <person name="Nnabue I."/>
            <person name="Nwadili C.O."/>
            <person name="Hribova E."/>
            <person name="Parker M."/>
            <person name="Nwogha J."/>
            <person name="Shu S."/>
            <person name="Carlson J."/>
            <person name="Kariba R."/>
            <person name="Muthemba S."/>
            <person name="Knop K."/>
            <person name="Barton G.J."/>
            <person name="Sherwood A.V."/>
            <person name="Lopez-Montes A."/>
            <person name="Asiedu R."/>
            <person name="Jamnadass R."/>
            <person name="Muchugi A."/>
            <person name="Goodstein D."/>
            <person name="Egesi C.N."/>
            <person name="Featherston J."/>
            <person name="Asfaw A."/>
            <person name="Simpson G.G."/>
            <person name="Dolezel J."/>
            <person name="Hendre P.S."/>
            <person name="Van Deynze A."/>
            <person name="Kumar P.L."/>
            <person name="Obidiegwu J.E."/>
            <person name="Bhattacharjee R."/>
            <person name="Rokhsar D.S."/>
        </authorList>
    </citation>
    <scope>NUCLEOTIDE SEQUENCE [LARGE SCALE GENOMIC DNA]</scope>
    <source>
        <strain evidence="2">cv. TDa95/00328</strain>
    </source>
</reference>
<sequence length="331" mass="36531">MGSKLSTGHHVNISIVSVNDFTNCDAIFDTAAELYGINRETVCSVVQLKSKISADTQLSAWLQVQLKSTMNTLHAMGVLKCKLHQARAVVLLIFREGTDSAEKLEKLKDCLETMRFATGDFKLACHQHEQLTEVLHGLRRRKHDLEDKLGRIKAWSKAWNIALWIAKFGVTLLSVLIPVARVRAVVTAANNGAGGVIGLLQPLVDSHLASQQSSCEVERDLTAKILNEACFIFHRVNSARVLVDLLESQMELLARDAEFLVVAVEDEDLAVSMAMDKIKAGKAGDLVDSIESLENEVDCSCEDLRRAALTLLQMVTDQVGNNRHVFVEIDT</sequence>
<comment type="caution">
    <text evidence="1">The sequence shown here is derived from an EMBL/GenBank/DDBJ whole genome shotgun (WGS) entry which is preliminary data.</text>
</comment>
<evidence type="ECO:0000313" key="2">
    <source>
        <dbReference type="Proteomes" id="UP000827976"/>
    </source>
</evidence>
<evidence type="ECO:0000313" key="1">
    <source>
        <dbReference type="EMBL" id="KAH7676677.1"/>
    </source>
</evidence>
<proteinExistence type="predicted"/>
<accession>A0ACB7VQ07</accession>
<name>A0ACB7VQ07_DIOAL</name>
<dbReference type="Proteomes" id="UP000827976">
    <property type="component" value="Chromosome 7"/>
</dbReference>
<dbReference type="EMBL" id="CM037017">
    <property type="protein sequence ID" value="KAH7676677.1"/>
    <property type="molecule type" value="Genomic_DNA"/>
</dbReference>